<dbReference type="RefSeq" id="WP_053818966.1">
    <property type="nucleotide sequence ID" value="NZ_CBCRVC010000006.1"/>
</dbReference>
<name>A0ABX4K137_CLOSG</name>
<dbReference type="EMBL" id="PDLH01000007">
    <property type="protein sequence ID" value="PHG98886.1"/>
    <property type="molecule type" value="Genomic_DNA"/>
</dbReference>
<organism evidence="1 3">
    <name type="scientific">Clostridium sporogenes</name>
    <dbReference type="NCBI Taxonomy" id="1509"/>
    <lineage>
        <taxon>Bacteria</taxon>
        <taxon>Bacillati</taxon>
        <taxon>Bacillota</taxon>
        <taxon>Clostridia</taxon>
        <taxon>Eubacteriales</taxon>
        <taxon>Clostridiaceae</taxon>
        <taxon>Clostridium</taxon>
    </lineage>
</organism>
<gene>
    <name evidence="2" type="ORF">CRX47_00310</name>
    <name evidence="1" type="ORF">CRX47_03145</name>
</gene>
<evidence type="ECO:0000313" key="1">
    <source>
        <dbReference type="EMBL" id="PHG98886.1"/>
    </source>
</evidence>
<evidence type="ECO:0000313" key="2">
    <source>
        <dbReference type="EMBL" id="PHH02040.1"/>
    </source>
</evidence>
<dbReference type="Proteomes" id="UP000223854">
    <property type="component" value="Unassembled WGS sequence"/>
</dbReference>
<proteinExistence type="predicted"/>
<reference evidence="1 3" key="1">
    <citation type="submission" date="2017-09" db="EMBL/GenBank/DDBJ databases">
        <title>FDA dAtabase for Regulatory Grade micrObial Sequences (FDA-ARGOS): Supporting development and validation of Infectious Disease Dx tests.</title>
        <authorList>
            <person name="Kerrigan L."/>
            <person name="Long C."/>
            <person name="Tallon L.J."/>
            <person name="Sadzewicz L."/>
            <person name="Ott S."/>
            <person name="Zhao X."/>
            <person name="Nagaraj S."/>
            <person name="Vavikolanu K."/>
            <person name="Aluvathingal J."/>
            <person name="Nadendla S."/>
            <person name="Sichtig H."/>
        </authorList>
    </citation>
    <scope>NUCLEOTIDE SEQUENCE [LARGE SCALE GENOMIC DNA]</scope>
    <source>
        <strain evidence="1 3">FDAARGOS_423</strain>
    </source>
</reference>
<evidence type="ECO:0000313" key="3">
    <source>
        <dbReference type="Proteomes" id="UP000223854"/>
    </source>
</evidence>
<dbReference type="EMBL" id="PDLH01000005">
    <property type="protein sequence ID" value="PHH02040.1"/>
    <property type="molecule type" value="Genomic_DNA"/>
</dbReference>
<comment type="caution">
    <text evidence="1">The sequence shown here is derived from an EMBL/GenBank/DDBJ whole genome shotgun (WGS) entry which is preliminary data.</text>
</comment>
<accession>A0ABX4K137</accession>
<protein>
    <submittedName>
        <fullName evidence="1">Uncharacterized protein</fullName>
    </submittedName>
</protein>
<sequence>MAKLEGVEYIIKPLDIVKGGVYKNFKGYSRTVLDVLETSDGTKVRYIDDTNTERTVKIDSFRQWVKKNYY</sequence>
<keyword evidence="3" id="KW-1185">Reference proteome</keyword>